<evidence type="ECO:0000313" key="2">
    <source>
        <dbReference type="Proteomes" id="UP001056384"/>
    </source>
</evidence>
<dbReference type="AlphaFoldDB" id="A0A9Q9EHE4"/>
<keyword evidence="2" id="KW-1185">Reference proteome</keyword>
<organism evidence="1 2">
    <name type="scientific">Septoria linicola</name>
    <dbReference type="NCBI Taxonomy" id="215465"/>
    <lineage>
        <taxon>Eukaryota</taxon>
        <taxon>Fungi</taxon>
        <taxon>Dikarya</taxon>
        <taxon>Ascomycota</taxon>
        <taxon>Pezizomycotina</taxon>
        <taxon>Dothideomycetes</taxon>
        <taxon>Dothideomycetidae</taxon>
        <taxon>Mycosphaerellales</taxon>
        <taxon>Mycosphaerellaceae</taxon>
        <taxon>Septoria</taxon>
    </lineage>
</organism>
<dbReference type="EMBL" id="CP099419">
    <property type="protein sequence ID" value="USW49919.1"/>
    <property type="molecule type" value="Genomic_DNA"/>
</dbReference>
<reference evidence="1" key="1">
    <citation type="submission" date="2022-06" db="EMBL/GenBank/DDBJ databases">
        <title>Complete genome sequences of two strains of the flax pathogen Septoria linicola.</title>
        <authorList>
            <person name="Lapalu N."/>
            <person name="Simon A."/>
            <person name="Demenou B."/>
            <person name="Paumier D."/>
            <person name="Guillot M.-P."/>
            <person name="Gout L."/>
            <person name="Valade R."/>
        </authorList>
    </citation>
    <scope>NUCLEOTIDE SEQUENCE</scope>
    <source>
        <strain evidence="1">SE15195</strain>
    </source>
</reference>
<evidence type="ECO:0000313" key="1">
    <source>
        <dbReference type="EMBL" id="USW49919.1"/>
    </source>
</evidence>
<proteinExistence type="predicted"/>
<dbReference type="OrthoDB" id="5392779at2759"/>
<dbReference type="CDD" id="cd12148">
    <property type="entry name" value="fungal_TF_MHR"/>
    <property type="match status" value="1"/>
</dbReference>
<sequence>MEVIPLTSKTTIVNQTIQQLSLDRNHQSSFLFDNALIGPDTQTQSRQGNRNAPPVCSARYLAHARQKLQRLMPTHEDVASISSYATPWMSLYYELFPSTSTTPSRVEMVNNHEHMLKPDAEPVRIVTFLMSFAITARQVPRTEQGMSLKGWQDANAYVKAVMTTVDAVLVSHAGIAATVEGLAVIVLYLRLQLGIGQIRPLWLTLRRAVALAELTGLPRARHNTQASDAGLSVPENSPGHTDKVAFMMFNLPAATAAHKFPRKQLLDAAGHVRVQPYMFELAGIAMRIGEIDERYIDGKTIEDVHDNVIALDKELRALKSSTPASWWQESSEYLSASLLVQYWNFYLTLRLHLHAAMTNDEHNIYAYSRSTCLEACHAVCRRYTHVRRALPPGFFIATL</sequence>
<gene>
    <name evidence="1" type="ORF">Slin15195_G032380</name>
</gene>
<accession>A0A9Q9EHE4</accession>
<dbReference type="Proteomes" id="UP001056384">
    <property type="component" value="Chromosome 2"/>
</dbReference>
<dbReference type="PANTHER" id="PTHR47840">
    <property type="entry name" value="ZN(II)2CYS6 TRANSCRIPTION FACTOR (EUROFUNG)-RELATED"/>
    <property type="match status" value="1"/>
</dbReference>
<name>A0A9Q9EHE4_9PEZI</name>
<protein>
    <submittedName>
        <fullName evidence="1">Uncharacterized protein</fullName>
    </submittedName>
</protein>
<dbReference type="PANTHER" id="PTHR47840:SF3">
    <property type="entry name" value="ZN(II)2CYS6 TRANSCRIPTION FACTOR (EUROFUNG)"/>
    <property type="match status" value="1"/>
</dbReference>